<evidence type="ECO:0000313" key="12">
    <source>
        <dbReference type="EMBL" id="ADL56580.1"/>
    </source>
</evidence>
<keyword evidence="5 8" id="KW-0998">Cell outer membrane</keyword>
<keyword evidence="2 8" id="KW-0732">Signal</keyword>
<evidence type="ECO:0000256" key="4">
    <source>
        <dbReference type="ARBA" id="ARBA00023139"/>
    </source>
</evidence>
<dbReference type="STRING" id="395494.Galf_2583"/>
<proteinExistence type="inferred from homology"/>
<sequence length="169" mass="18035" precursor="true">MKKLVISIVLLNLLAACASQKPHETAAPAPVAKAADVVTAPATSTSTEVDALNDPKSILAGRSVFYPFDVSAVQDADKPLVQAHAKYLSEHANRTVKLEGNCDERGSNEYNLGLGQRRADGVQKMLELGGAKAAQVTSVSYGEEMPKAAGHDEASWSQNRRTDLNYKAK</sequence>
<evidence type="ECO:0000256" key="9">
    <source>
        <dbReference type="SAM" id="MobiDB-lite"/>
    </source>
</evidence>
<dbReference type="InterPro" id="IPR039001">
    <property type="entry name" value="Pal"/>
</dbReference>
<dbReference type="PROSITE" id="PS51123">
    <property type="entry name" value="OMPA_2"/>
    <property type="match status" value="1"/>
</dbReference>
<dbReference type="HOGENOM" id="CLU_016890_9_0_4"/>
<reference evidence="12 13" key="1">
    <citation type="submission" date="2010-08" db="EMBL/GenBank/DDBJ databases">
        <title>Complete sequence of Gallionella capsiferriformans ES-2.</title>
        <authorList>
            <consortium name="US DOE Joint Genome Institute"/>
            <person name="Lucas S."/>
            <person name="Copeland A."/>
            <person name="Lapidus A."/>
            <person name="Cheng J.-F."/>
            <person name="Bruce D."/>
            <person name="Goodwin L."/>
            <person name="Pitluck S."/>
            <person name="Chertkov O."/>
            <person name="Davenport K.W."/>
            <person name="Detter J.C."/>
            <person name="Han C."/>
            <person name="Tapia R."/>
            <person name="Land M."/>
            <person name="Hauser L."/>
            <person name="Chang Y.-J."/>
            <person name="Jeffries C."/>
            <person name="Kyrpides N."/>
            <person name="Ivanova N."/>
            <person name="Mikhailova N."/>
            <person name="Shelobolina E.S."/>
            <person name="Picardal F."/>
            <person name="Roden E."/>
            <person name="Emerson D."/>
            <person name="Woyke T."/>
        </authorList>
    </citation>
    <scope>NUCLEOTIDE SEQUENCE [LARGE SCALE GENOMIC DNA]</scope>
    <source>
        <strain evidence="12 13">ES-2</strain>
    </source>
</reference>
<keyword evidence="3 8" id="KW-0472">Membrane</keyword>
<organism evidence="12 13">
    <name type="scientific">Gallionella capsiferriformans (strain ES-2)</name>
    <name type="common">Gallionella ferruginea capsiferriformans (strain ES-2)</name>
    <dbReference type="NCBI Taxonomy" id="395494"/>
    <lineage>
        <taxon>Bacteria</taxon>
        <taxon>Pseudomonadati</taxon>
        <taxon>Pseudomonadota</taxon>
        <taxon>Betaproteobacteria</taxon>
        <taxon>Nitrosomonadales</taxon>
        <taxon>Gallionellaceae</taxon>
        <taxon>Gallionella</taxon>
    </lineage>
</organism>
<dbReference type="SUPFAM" id="SSF103088">
    <property type="entry name" value="OmpA-like"/>
    <property type="match status" value="1"/>
</dbReference>
<dbReference type="InterPro" id="IPR036737">
    <property type="entry name" value="OmpA-like_sf"/>
</dbReference>
<dbReference type="HAMAP" id="MF_02204">
    <property type="entry name" value="Pal"/>
    <property type="match status" value="1"/>
</dbReference>
<feature type="signal peptide" evidence="10">
    <location>
        <begin position="1"/>
        <end position="18"/>
    </location>
</feature>
<comment type="subcellular location">
    <subcellularLocation>
        <location evidence="8">Cell outer membrane</location>
        <topology evidence="8">Lipid-anchor</topology>
    </subcellularLocation>
</comment>
<feature type="compositionally biased region" description="Basic and acidic residues" evidence="9">
    <location>
        <begin position="144"/>
        <end position="169"/>
    </location>
</feature>
<evidence type="ECO:0000256" key="2">
    <source>
        <dbReference type="ARBA" id="ARBA00022729"/>
    </source>
</evidence>
<dbReference type="GO" id="GO:0051301">
    <property type="term" value="P:cell division"/>
    <property type="evidence" value="ECO:0007669"/>
    <property type="project" value="UniProtKB-UniRule"/>
</dbReference>
<evidence type="ECO:0000256" key="8">
    <source>
        <dbReference type="HAMAP-Rule" id="MF_02204"/>
    </source>
</evidence>
<dbReference type="InterPro" id="IPR014169">
    <property type="entry name" value="Pal_lipo_C"/>
</dbReference>
<keyword evidence="6 8" id="KW-0449">Lipoprotein</keyword>
<dbReference type="PROSITE" id="PS51257">
    <property type="entry name" value="PROKAR_LIPOPROTEIN"/>
    <property type="match status" value="1"/>
</dbReference>
<comment type="subunit">
    <text evidence="8">The Tol-Pal system is composed of five core proteins: the inner membrane proteins TolA, TolQ and TolR, the periplasmic protein TolB and the outer membrane protein Pal. They form a network linking the inner and outer membranes and the peptidoglycan layer.</text>
</comment>
<keyword evidence="4 8" id="KW-0564">Palmitate</keyword>
<comment type="similarity">
    <text evidence="8">Belongs to the Pal lipoprotein family.</text>
</comment>
<dbReference type="KEGG" id="gca:Galf_2583"/>
<evidence type="ECO:0000256" key="3">
    <source>
        <dbReference type="ARBA" id="ARBA00023136"/>
    </source>
</evidence>
<dbReference type="RefSeq" id="WP_013294500.1">
    <property type="nucleotide sequence ID" value="NC_014394.1"/>
</dbReference>
<dbReference type="InterPro" id="IPR050330">
    <property type="entry name" value="Bact_OuterMem_StrucFunc"/>
</dbReference>
<accession>D9SCJ9</accession>
<evidence type="ECO:0000313" key="13">
    <source>
        <dbReference type="Proteomes" id="UP000001235"/>
    </source>
</evidence>
<feature type="region of interest" description="Disordered" evidence="9">
    <location>
        <begin position="139"/>
        <end position="169"/>
    </location>
</feature>
<dbReference type="InterPro" id="IPR006665">
    <property type="entry name" value="OmpA-like"/>
</dbReference>
<dbReference type="OrthoDB" id="9809164at2"/>
<dbReference type="AlphaFoldDB" id="D9SCJ9"/>
<dbReference type="PANTHER" id="PTHR30329:SF21">
    <property type="entry name" value="LIPOPROTEIN YIAD-RELATED"/>
    <property type="match status" value="1"/>
</dbReference>
<dbReference type="InterPro" id="IPR006664">
    <property type="entry name" value="OMP_bac"/>
</dbReference>
<evidence type="ECO:0000256" key="7">
    <source>
        <dbReference type="ARBA" id="ARBA00023306"/>
    </source>
</evidence>
<evidence type="ECO:0000259" key="11">
    <source>
        <dbReference type="PROSITE" id="PS51123"/>
    </source>
</evidence>
<comment type="function">
    <text evidence="8">Part of the Tol-Pal system, which plays a role in outer membrane invagination during cell division and is important for maintaining outer membrane integrity.</text>
</comment>
<dbReference type="GO" id="GO:0009279">
    <property type="term" value="C:cell outer membrane"/>
    <property type="evidence" value="ECO:0007669"/>
    <property type="project" value="UniProtKB-SubCell"/>
</dbReference>
<keyword evidence="1 8" id="KW-0132">Cell division</keyword>
<dbReference type="Gene3D" id="3.30.1330.60">
    <property type="entry name" value="OmpA-like domain"/>
    <property type="match status" value="1"/>
</dbReference>
<name>D9SCJ9_GALCS</name>
<dbReference type="PANTHER" id="PTHR30329">
    <property type="entry name" value="STATOR ELEMENT OF FLAGELLAR MOTOR COMPLEX"/>
    <property type="match status" value="1"/>
</dbReference>
<dbReference type="EMBL" id="CP002159">
    <property type="protein sequence ID" value="ADL56580.1"/>
    <property type="molecule type" value="Genomic_DNA"/>
</dbReference>
<keyword evidence="13" id="KW-1185">Reference proteome</keyword>
<feature type="domain" description="OmpA-like" evidence="11">
    <location>
        <begin position="53"/>
        <end position="169"/>
    </location>
</feature>
<protein>
    <recommendedName>
        <fullName evidence="8">Peptidoglycan-associated lipoprotein</fullName>
        <shortName evidence="8">PAL</shortName>
    </recommendedName>
</protein>
<dbReference type="Proteomes" id="UP000001235">
    <property type="component" value="Chromosome"/>
</dbReference>
<evidence type="ECO:0000256" key="10">
    <source>
        <dbReference type="SAM" id="SignalP"/>
    </source>
</evidence>
<feature type="chain" id="PRO_5003128113" description="Peptidoglycan-associated lipoprotein" evidence="10">
    <location>
        <begin position="19"/>
        <end position="169"/>
    </location>
</feature>
<evidence type="ECO:0000256" key="6">
    <source>
        <dbReference type="ARBA" id="ARBA00023288"/>
    </source>
</evidence>
<dbReference type="eggNOG" id="COG2885">
    <property type="taxonomic scope" value="Bacteria"/>
</dbReference>
<evidence type="ECO:0000256" key="5">
    <source>
        <dbReference type="ARBA" id="ARBA00023237"/>
    </source>
</evidence>
<keyword evidence="7 8" id="KW-0131">Cell cycle</keyword>
<dbReference type="PRINTS" id="PR01021">
    <property type="entry name" value="OMPADOMAIN"/>
</dbReference>
<dbReference type="NCBIfam" id="TIGR02802">
    <property type="entry name" value="Pal_lipo"/>
    <property type="match status" value="1"/>
</dbReference>
<evidence type="ECO:0000256" key="1">
    <source>
        <dbReference type="ARBA" id="ARBA00022618"/>
    </source>
</evidence>
<gene>
    <name evidence="8" type="primary">pal</name>
    <name evidence="12" type="ordered locus">Galf_2583</name>
</gene>
<dbReference type="CDD" id="cd07185">
    <property type="entry name" value="OmpA_C-like"/>
    <property type="match status" value="1"/>
</dbReference>
<dbReference type="Pfam" id="PF00691">
    <property type="entry name" value="OmpA"/>
    <property type="match status" value="1"/>
</dbReference>